<keyword evidence="1" id="KW-0238">DNA-binding</keyword>
<dbReference type="SUPFAM" id="SSF46955">
    <property type="entry name" value="Putative DNA-binding domain"/>
    <property type="match status" value="1"/>
</dbReference>
<accession>A0ABP7SMY3</accession>
<name>A0ABP7SMY3_9PSEU</name>
<keyword evidence="4" id="KW-1185">Reference proteome</keyword>
<feature type="domain" description="HTH merR-type" evidence="2">
    <location>
        <begin position="14"/>
        <end position="75"/>
    </location>
</feature>
<proteinExistence type="predicted"/>
<comment type="caution">
    <text evidence="3">The sequence shown here is derived from an EMBL/GenBank/DDBJ whole genome shotgun (WGS) entry which is preliminary data.</text>
</comment>
<dbReference type="PROSITE" id="PS50937">
    <property type="entry name" value="HTH_MERR_2"/>
    <property type="match status" value="1"/>
</dbReference>
<evidence type="ECO:0000256" key="1">
    <source>
        <dbReference type="ARBA" id="ARBA00023125"/>
    </source>
</evidence>
<organism evidence="3 4">
    <name type="scientific">Allokutzneria multivorans</name>
    <dbReference type="NCBI Taxonomy" id="1142134"/>
    <lineage>
        <taxon>Bacteria</taxon>
        <taxon>Bacillati</taxon>
        <taxon>Actinomycetota</taxon>
        <taxon>Actinomycetes</taxon>
        <taxon>Pseudonocardiales</taxon>
        <taxon>Pseudonocardiaceae</taxon>
        <taxon>Allokutzneria</taxon>
    </lineage>
</organism>
<dbReference type="InterPro" id="IPR047057">
    <property type="entry name" value="MerR_fam"/>
</dbReference>
<dbReference type="InterPro" id="IPR011256">
    <property type="entry name" value="Reg_factor_effector_dom_sf"/>
</dbReference>
<dbReference type="Gene3D" id="3.20.80.10">
    <property type="entry name" value="Regulatory factor, effector binding domain"/>
    <property type="match status" value="1"/>
</dbReference>
<dbReference type="RefSeq" id="WP_344877059.1">
    <property type="nucleotide sequence ID" value="NZ_BAABAL010000016.1"/>
</dbReference>
<dbReference type="EMBL" id="BAABAL010000016">
    <property type="protein sequence ID" value="GAA4013714.1"/>
    <property type="molecule type" value="Genomic_DNA"/>
</dbReference>
<sequence>MTDSYLLAGRFGAAARLSPKALRLYAEQGLLVPARVDPATGYRYYSREQVPQARLIARLRQLGLPVARIAWLVTLSPEALVLELRSWLRAQNERLAEQTEIVEAVARHVEGAPLAAVEVRAVAASKVLYREGFVDVVSLLDFTAEAETALREHLRAHGLAADGAMNVHYHDEITRDSEGRVEASIAYEGSVEPAADLRIRLRPALREAYIPASEADAQFPQVLRLYDAVETWLDDHDLTTVDSPYEIYPGTGGAAFDVAYPLNL</sequence>
<dbReference type="SMART" id="SM00422">
    <property type="entry name" value="HTH_MERR"/>
    <property type="match status" value="1"/>
</dbReference>
<dbReference type="PANTHER" id="PTHR30204">
    <property type="entry name" value="REDOX-CYCLING DRUG-SENSING TRANSCRIPTIONAL ACTIVATOR SOXR"/>
    <property type="match status" value="1"/>
</dbReference>
<dbReference type="Proteomes" id="UP001501747">
    <property type="component" value="Unassembled WGS sequence"/>
</dbReference>
<dbReference type="Gene3D" id="1.10.1660.10">
    <property type="match status" value="1"/>
</dbReference>
<dbReference type="InterPro" id="IPR009061">
    <property type="entry name" value="DNA-bd_dom_put_sf"/>
</dbReference>
<reference evidence="4" key="1">
    <citation type="journal article" date="2019" name="Int. J. Syst. Evol. Microbiol.">
        <title>The Global Catalogue of Microorganisms (GCM) 10K type strain sequencing project: providing services to taxonomists for standard genome sequencing and annotation.</title>
        <authorList>
            <consortium name="The Broad Institute Genomics Platform"/>
            <consortium name="The Broad Institute Genome Sequencing Center for Infectious Disease"/>
            <person name="Wu L."/>
            <person name="Ma J."/>
        </authorList>
    </citation>
    <scope>NUCLEOTIDE SEQUENCE [LARGE SCALE GENOMIC DNA]</scope>
    <source>
        <strain evidence="4">JCM 17342</strain>
    </source>
</reference>
<dbReference type="PANTHER" id="PTHR30204:SF97">
    <property type="entry name" value="MERR FAMILY REGULATORY PROTEIN"/>
    <property type="match status" value="1"/>
</dbReference>
<dbReference type="Pfam" id="PF13411">
    <property type="entry name" value="MerR_1"/>
    <property type="match status" value="1"/>
</dbReference>
<evidence type="ECO:0000313" key="3">
    <source>
        <dbReference type="EMBL" id="GAA4013714.1"/>
    </source>
</evidence>
<protein>
    <submittedName>
        <fullName evidence="3">Helix-turn-helix domain-containing protein</fullName>
    </submittedName>
</protein>
<gene>
    <name evidence="3" type="ORF">GCM10022247_40640</name>
</gene>
<evidence type="ECO:0000259" key="2">
    <source>
        <dbReference type="PROSITE" id="PS50937"/>
    </source>
</evidence>
<dbReference type="InterPro" id="IPR000551">
    <property type="entry name" value="MerR-type_HTH_dom"/>
</dbReference>
<evidence type="ECO:0000313" key="4">
    <source>
        <dbReference type="Proteomes" id="UP001501747"/>
    </source>
</evidence>